<dbReference type="GO" id="GO:0004527">
    <property type="term" value="F:exonuclease activity"/>
    <property type="evidence" value="ECO:0007669"/>
    <property type="project" value="UniProtKB-KW"/>
</dbReference>
<feature type="domain" description="Endonuclease/exonuclease/phosphatase" evidence="2">
    <location>
        <begin position="51"/>
        <end position="200"/>
    </location>
</feature>
<dbReference type="Proteomes" id="UP000054047">
    <property type="component" value="Unassembled WGS sequence"/>
</dbReference>
<evidence type="ECO:0000256" key="1">
    <source>
        <dbReference type="SAM" id="MobiDB-lite"/>
    </source>
</evidence>
<accession>A0A0C2DAD7</accession>
<proteinExistence type="predicted"/>
<evidence type="ECO:0000313" key="3">
    <source>
        <dbReference type="EMBL" id="KIH59292.1"/>
    </source>
</evidence>
<dbReference type="InterPro" id="IPR036691">
    <property type="entry name" value="Endo/exonu/phosph_ase_sf"/>
</dbReference>
<organism evidence="3 4">
    <name type="scientific">Ancylostoma duodenale</name>
    <dbReference type="NCBI Taxonomy" id="51022"/>
    <lineage>
        <taxon>Eukaryota</taxon>
        <taxon>Metazoa</taxon>
        <taxon>Ecdysozoa</taxon>
        <taxon>Nematoda</taxon>
        <taxon>Chromadorea</taxon>
        <taxon>Rhabditida</taxon>
        <taxon>Rhabditina</taxon>
        <taxon>Rhabditomorpha</taxon>
        <taxon>Strongyloidea</taxon>
        <taxon>Ancylostomatidae</taxon>
        <taxon>Ancylostomatinae</taxon>
        <taxon>Ancylostoma</taxon>
    </lineage>
</organism>
<keyword evidence="4" id="KW-1185">Reference proteome</keyword>
<reference evidence="3 4" key="1">
    <citation type="submission" date="2013-12" db="EMBL/GenBank/DDBJ databases">
        <title>Draft genome of the parsitic nematode Ancylostoma duodenale.</title>
        <authorList>
            <person name="Mitreva M."/>
        </authorList>
    </citation>
    <scope>NUCLEOTIDE SEQUENCE [LARGE SCALE GENOMIC DNA]</scope>
    <source>
        <strain evidence="3 4">Zhejiang</strain>
    </source>
</reference>
<feature type="region of interest" description="Disordered" evidence="1">
    <location>
        <begin position="1"/>
        <end position="42"/>
    </location>
</feature>
<evidence type="ECO:0000313" key="4">
    <source>
        <dbReference type="Proteomes" id="UP000054047"/>
    </source>
</evidence>
<dbReference type="EMBL" id="KN732128">
    <property type="protein sequence ID" value="KIH59292.1"/>
    <property type="molecule type" value="Genomic_DNA"/>
</dbReference>
<dbReference type="Pfam" id="PF03372">
    <property type="entry name" value="Exo_endo_phos"/>
    <property type="match status" value="1"/>
</dbReference>
<name>A0A0C2DAD7_9BILA</name>
<keyword evidence="3" id="KW-0255">Endonuclease</keyword>
<gene>
    <name evidence="3" type="ORF">ANCDUO_10479</name>
</gene>
<feature type="compositionally biased region" description="Basic and acidic residues" evidence="1">
    <location>
        <begin position="24"/>
        <end position="42"/>
    </location>
</feature>
<keyword evidence="3" id="KW-0269">Exonuclease</keyword>
<dbReference type="GO" id="GO:0004519">
    <property type="term" value="F:endonuclease activity"/>
    <property type="evidence" value="ECO:0007669"/>
    <property type="project" value="UniProtKB-KW"/>
</dbReference>
<dbReference type="AlphaFoldDB" id="A0A0C2DAD7"/>
<dbReference type="SUPFAM" id="SSF56219">
    <property type="entry name" value="DNase I-like"/>
    <property type="match status" value="1"/>
</dbReference>
<keyword evidence="3" id="KW-0540">Nuclease</keyword>
<protein>
    <submittedName>
        <fullName evidence="3">Endonuclease/exonuclease/phosphatase family protein</fullName>
    </submittedName>
</protein>
<sequence>MTFATERKPARNRACSLTVPGKAPAEDGKGPRRGATRDTEKRFGQSLDISTYNCRSAASDAELRTLLHLAKKIRYDVVRLQETKTKASYAGRMENEELLLMGQKIDAKNIEGVGFLIHPKIQPSILSHDKSTFAVLRLRTENKATIIIVNSYAPNSIASEEDKDNFYTELEAVVRKEKSYYKHICGDFNALVGNGGDGNWRLGRHGNGIRNDNGFGLLDLKAMETYRWRKIENPTEDYEELVKGLIS</sequence>
<dbReference type="Gene3D" id="3.60.10.10">
    <property type="entry name" value="Endonuclease/exonuclease/phosphatase"/>
    <property type="match status" value="1"/>
</dbReference>
<evidence type="ECO:0000259" key="2">
    <source>
        <dbReference type="Pfam" id="PF03372"/>
    </source>
</evidence>
<dbReference type="OrthoDB" id="5842234at2759"/>
<keyword evidence="3" id="KW-0378">Hydrolase</keyword>
<dbReference type="InterPro" id="IPR005135">
    <property type="entry name" value="Endo/exonuclease/phosphatase"/>
</dbReference>